<dbReference type="Gene3D" id="2.40.160.20">
    <property type="match status" value="1"/>
</dbReference>
<feature type="chain" id="PRO_5046116490" evidence="2">
    <location>
        <begin position="21"/>
        <end position="277"/>
    </location>
</feature>
<dbReference type="EMBL" id="JAUOZU010000007">
    <property type="protein sequence ID" value="MDO6964504.1"/>
    <property type="molecule type" value="Genomic_DNA"/>
</dbReference>
<keyword evidence="5" id="KW-1185">Reference proteome</keyword>
<gene>
    <name evidence="4" type="ORF">Q4481_11095</name>
</gene>
<dbReference type="SUPFAM" id="SSF56925">
    <property type="entry name" value="OMPA-like"/>
    <property type="match status" value="1"/>
</dbReference>
<dbReference type="InterPro" id="IPR011250">
    <property type="entry name" value="OMP/PagP_B-barrel"/>
</dbReference>
<evidence type="ECO:0000259" key="3">
    <source>
        <dbReference type="Pfam" id="PF02462"/>
    </source>
</evidence>
<proteinExistence type="inferred from homology"/>
<evidence type="ECO:0000313" key="4">
    <source>
        <dbReference type="EMBL" id="MDO6964504.1"/>
    </source>
</evidence>
<feature type="domain" description="Porin opacity type" evidence="3">
    <location>
        <begin position="92"/>
        <end position="238"/>
    </location>
</feature>
<reference evidence="4" key="2">
    <citation type="submission" date="2023-07" db="EMBL/GenBank/DDBJ databases">
        <authorList>
            <person name="Shen H."/>
        </authorList>
    </citation>
    <scope>NUCLEOTIDE SEQUENCE</scope>
    <source>
        <strain evidence="4">TNR-22</strain>
    </source>
</reference>
<name>A0ABT8YL99_9HYPH</name>
<dbReference type="InterPro" id="IPR003394">
    <property type="entry name" value="Porin_opacity"/>
</dbReference>
<keyword evidence="2" id="KW-0732">Signal</keyword>
<evidence type="ECO:0000313" key="5">
    <source>
        <dbReference type="Proteomes" id="UP001174932"/>
    </source>
</evidence>
<organism evidence="4 5">
    <name type="scientific">Rhizobium alvei</name>
    <dbReference type="NCBI Taxonomy" id="1132659"/>
    <lineage>
        <taxon>Bacteria</taxon>
        <taxon>Pseudomonadati</taxon>
        <taxon>Pseudomonadota</taxon>
        <taxon>Alphaproteobacteria</taxon>
        <taxon>Hyphomicrobiales</taxon>
        <taxon>Rhizobiaceae</taxon>
        <taxon>Rhizobium/Agrobacterium group</taxon>
        <taxon>Rhizobium</taxon>
    </lineage>
</organism>
<reference evidence="4" key="1">
    <citation type="journal article" date="2015" name="Int. J. Syst. Evol. Microbiol.">
        <title>Rhizobium alvei sp. nov., isolated from a freshwater river.</title>
        <authorList>
            <person name="Sheu S.Y."/>
            <person name="Huang H.W."/>
            <person name="Young C.C."/>
            <person name="Chen W.M."/>
        </authorList>
    </citation>
    <scope>NUCLEOTIDE SEQUENCE</scope>
    <source>
        <strain evidence="4">TNR-22</strain>
    </source>
</reference>
<sequence length="277" mass="29769">MKPQILAAALLFATTGTASAFDLPPEVQAPEYTGTIAAASGWYIRGDLGYNASSSAGKPSWKNYNSATDTYSSDTFDSARLEGDYSLSAGFGYQFNDFLRSDLTVDYFKSNFSGNSSTDSRCSSLQNGGTGCAFTHKQALAVLDVMANGYIDLGTYWGLTPYLGAGAGIANIDWGDQHVSKHCTSGTSGCNNWVKYNAKDYAGVESWRFAYALMAGVSYDIATNYKLDFGYRYSDIAGGDMFDWSKGESSKGASGVKGTDNGFGRHEIRVGLRMTGW</sequence>
<feature type="signal peptide" evidence="2">
    <location>
        <begin position="1"/>
        <end position="20"/>
    </location>
</feature>
<evidence type="ECO:0000256" key="2">
    <source>
        <dbReference type="SAM" id="SignalP"/>
    </source>
</evidence>
<dbReference type="Proteomes" id="UP001174932">
    <property type="component" value="Unassembled WGS sequence"/>
</dbReference>
<protein>
    <submittedName>
        <fullName evidence="4">Outer membrane beta-barrel protein</fullName>
    </submittedName>
</protein>
<evidence type="ECO:0000256" key="1">
    <source>
        <dbReference type="ARBA" id="ARBA00009830"/>
    </source>
</evidence>
<dbReference type="RefSeq" id="WP_304376410.1">
    <property type="nucleotide sequence ID" value="NZ_JAUOZU010000007.1"/>
</dbReference>
<comment type="similarity">
    <text evidence="1">Belongs to the opacity porin family.</text>
</comment>
<dbReference type="Pfam" id="PF02462">
    <property type="entry name" value="Opacity"/>
    <property type="match status" value="1"/>
</dbReference>
<comment type="caution">
    <text evidence="4">The sequence shown here is derived from an EMBL/GenBank/DDBJ whole genome shotgun (WGS) entry which is preliminary data.</text>
</comment>
<accession>A0ABT8YL99</accession>